<accession>A0A9P6PLQ6</accession>
<feature type="transmembrane region" description="Helical" evidence="2">
    <location>
        <begin position="12"/>
        <end position="29"/>
    </location>
</feature>
<name>A0A9P6PLQ6_9FUNG</name>
<feature type="compositionally biased region" description="Low complexity" evidence="1">
    <location>
        <begin position="169"/>
        <end position="184"/>
    </location>
</feature>
<dbReference type="Proteomes" id="UP000726737">
    <property type="component" value="Unassembled WGS sequence"/>
</dbReference>
<proteinExistence type="predicted"/>
<evidence type="ECO:0000256" key="1">
    <source>
        <dbReference type="SAM" id="MobiDB-lite"/>
    </source>
</evidence>
<gene>
    <name evidence="3" type="ORF">BG011_009199</name>
</gene>
<evidence type="ECO:0000256" key="2">
    <source>
        <dbReference type="SAM" id="Phobius"/>
    </source>
</evidence>
<keyword evidence="2" id="KW-1133">Transmembrane helix</keyword>
<feature type="compositionally biased region" description="Polar residues" evidence="1">
    <location>
        <begin position="147"/>
        <end position="168"/>
    </location>
</feature>
<keyword evidence="4" id="KW-1185">Reference proteome</keyword>
<protein>
    <submittedName>
        <fullName evidence="3">Uncharacterized protein</fullName>
    </submittedName>
</protein>
<reference evidence="3" key="1">
    <citation type="journal article" date="2020" name="Fungal Divers.">
        <title>Resolving the Mortierellaceae phylogeny through synthesis of multi-gene phylogenetics and phylogenomics.</title>
        <authorList>
            <person name="Vandepol N."/>
            <person name="Liber J."/>
            <person name="Desiro A."/>
            <person name="Na H."/>
            <person name="Kennedy M."/>
            <person name="Barry K."/>
            <person name="Grigoriev I.V."/>
            <person name="Miller A.N."/>
            <person name="O'Donnell K."/>
            <person name="Stajich J.E."/>
            <person name="Bonito G."/>
        </authorList>
    </citation>
    <scope>NUCLEOTIDE SEQUENCE</scope>
    <source>
        <strain evidence="3">KOD948</strain>
    </source>
</reference>
<organism evidence="3 4">
    <name type="scientific">Mortierella polycephala</name>
    <dbReference type="NCBI Taxonomy" id="41804"/>
    <lineage>
        <taxon>Eukaryota</taxon>
        <taxon>Fungi</taxon>
        <taxon>Fungi incertae sedis</taxon>
        <taxon>Mucoromycota</taxon>
        <taxon>Mortierellomycotina</taxon>
        <taxon>Mortierellomycetes</taxon>
        <taxon>Mortierellales</taxon>
        <taxon>Mortierellaceae</taxon>
        <taxon>Mortierella</taxon>
    </lineage>
</organism>
<sequence>MLDFGKFSSSPITIILGTFVIISIIVYLYRIHSSNKRALQTNQTPPRVIPLAPITASPPFIVRTETASDPYAPPSYAHFGQDTRLSPQSTIVNIPPEVPGSTGTAYPAMVANPISPGTGRAPEPYPAMELSYQPSLYVPPSMPPTGPITSVPSQHSSTNTTPQLTPHLSATTVSSSSAVETESALQEQSSTAPPPRYLEVMSEDTAQMTATQPR</sequence>
<evidence type="ECO:0000313" key="4">
    <source>
        <dbReference type="Proteomes" id="UP000726737"/>
    </source>
</evidence>
<feature type="compositionally biased region" description="Polar residues" evidence="1">
    <location>
        <begin position="204"/>
        <end position="214"/>
    </location>
</feature>
<comment type="caution">
    <text evidence="3">The sequence shown here is derived from an EMBL/GenBank/DDBJ whole genome shotgun (WGS) entry which is preliminary data.</text>
</comment>
<feature type="region of interest" description="Disordered" evidence="1">
    <location>
        <begin position="137"/>
        <end position="214"/>
    </location>
</feature>
<keyword evidence="2" id="KW-0472">Membrane</keyword>
<dbReference type="EMBL" id="JAAAJA010000801">
    <property type="protein sequence ID" value="KAG0249547.1"/>
    <property type="molecule type" value="Genomic_DNA"/>
</dbReference>
<dbReference type="AlphaFoldDB" id="A0A9P6PLQ6"/>
<evidence type="ECO:0000313" key="3">
    <source>
        <dbReference type="EMBL" id="KAG0249547.1"/>
    </source>
</evidence>
<keyword evidence="2" id="KW-0812">Transmembrane</keyword>